<dbReference type="AlphaFoldDB" id="A0A7W4IIE3"/>
<dbReference type="EMBL" id="JABEQO010000002">
    <property type="protein sequence ID" value="MBB2163464.1"/>
    <property type="molecule type" value="Genomic_DNA"/>
</dbReference>
<dbReference type="InterPro" id="IPR032623">
    <property type="entry name" value="FecR_N"/>
</dbReference>
<gene>
    <name evidence="3" type="ORF">HLH25_01965</name>
    <name evidence="2" type="ORF">HLH26_02735</name>
</gene>
<sequence length="341" mass="37139">MAGMFARHDDAIPEHGETCAHPVDEAAFAWIVRLDRGALAPEAARELDAWLTADSRHRGAFLRAKALWRSADRVAAFRVPEGTVPAEDPVPPGFVGRRRMVGSVAASLLVGATLGATVGPAEAYEPVRFFRSGSELPKPVRLAGGDFRLDRTSQFLCLQRGDRIHADLLAGRVRVDWRQGPISVRAGRVELDTVAASLVMRWDADGESVLLLDGDARLRGGAGQPVRRLRRAQWVRLSPSGMWEEGSLSADDLDYVSAWSHGRLELRATPVGEAIRRINFYNDRKIFSSSAALSRQRIDGIFSRPSPRPSPAVFAACFMSGWCCPGGGWNCADTDLPPFGG</sequence>
<evidence type="ECO:0000313" key="3">
    <source>
        <dbReference type="EMBL" id="MBB2192419.1"/>
    </source>
</evidence>
<feature type="domain" description="FecR N-terminal" evidence="1">
    <location>
        <begin position="25"/>
        <end position="67"/>
    </location>
</feature>
<dbReference type="EMBL" id="JABEQN010000002">
    <property type="protein sequence ID" value="MBB2192419.1"/>
    <property type="molecule type" value="Genomic_DNA"/>
</dbReference>
<name>A0A7W4IIE3_9PROT</name>
<comment type="caution">
    <text evidence="2">The sequence shown here is derived from an EMBL/GenBank/DDBJ whole genome shotgun (WGS) entry which is preliminary data.</text>
</comment>
<evidence type="ECO:0000313" key="2">
    <source>
        <dbReference type="EMBL" id="MBB2163464.1"/>
    </source>
</evidence>
<organism evidence="2 5">
    <name type="scientific">Gluconacetobacter dulcium</name>
    <dbReference type="NCBI Taxonomy" id="2729096"/>
    <lineage>
        <taxon>Bacteria</taxon>
        <taxon>Pseudomonadati</taxon>
        <taxon>Pseudomonadota</taxon>
        <taxon>Alphaproteobacteria</taxon>
        <taxon>Acetobacterales</taxon>
        <taxon>Acetobacteraceae</taxon>
        <taxon>Gluconacetobacter</taxon>
    </lineage>
</organism>
<accession>A0A7W4IIE3</accession>
<keyword evidence="4" id="KW-1185">Reference proteome</keyword>
<evidence type="ECO:0000313" key="5">
    <source>
        <dbReference type="Proteomes" id="UP000561077"/>
    </source>
</evidence>
<dbReference type="Proteomes" id="UP000540490">
    <property type="component" value="Unassembled WGS sequence"/>
</dbReference>
<dbReference type="Pfam" id="PF16220">
    <property type="entry name" value="DUF4880"/>
    <property type="match status" value="1"/>
</dbReference>
<proteinExistence type="predicted"/>
<protein>
    <submittedName>
        <fullName evidence="2">DUF4880 domain-containing protein</fullName>
    </submittedName>
</protein>
<evidence type="ECO:0000259" key="1">
    <source>
        <dbReference type="Pfam" id="PF16220"/>
    </source>
</evidence>
<dbReference type="RefSeq" id="WP_182972478.1">
    <property type="nucleotide sequence ID" value="NZ_JABEQN010000002.1"/>
</dbReference>
<evidence type="ECO:0000313" key="4">
    <source>
        <dbReference type="Proteomes" id="UP000540490"/>
    </source>
</evidence>
<dbReference type="Proteomes" id="UP000561077">
    <property type="component" value="Unassembled WGS sequence"/>
</dbReference>
<reference evidence="4 5" key="1">
    <citation type="submission" date="2020-04" db="EMBL/GenBank/DDBJ databases">
        <title>Description of novel Gluconacetobacter.</title>
        <authorList>
            <person name="Sombolestani A."/>
        </authorList>
    </citation>
    <scope>NUCLEOTIDE SEQUENCE [LARGE SCALE GENOMIC DNA]</scope>
    <source>
        <strain evidence="3 4">LMG 1728</strain>
        <strain evidence="2 5">LMG 1731</strain>
    </source>
</reference>